<comment type="caution">
    <text evidence="1">The sequence shown here is derived from an EMBL/GenBank/DDBJ whole genome shotgun (WGS) entry which is preliminary data.</text>
</comment>
<accession>A0ACC0M2N5</accession>
<proteinExistence type="predicted"/>
<evidence type="ECO:0000313" key="2">
    <source>
        <dbReference type="Proteomes" id="UP001062846"/>
    </source>
</evidence>
<organism evidence="1 2">
    <name type="scientific">Rhododendron molle</name>
    <name type="common">Chinese azalea</name>
    <name type="synonym">Azalea mollis</name>
    <dbReference type="NCBI Taxonomy" id="49168"/>
    <lineage>
        <taxon>Eukaryota</taxon>
        <taxon>Viridiplantae</taxon>
        <taxon>Streptophyta</taxon>
        <taxon>Embryophyta</taxon>
        <taxon>Tracheophyta</taxon>
        <taxon>Spermatophyta</taxon>
        <taxon>Magnoliopsida</taxon>
        <taxon>eudicotyledons</taxon>
        <taxon>Gunneridae</taxon>
        <taxon>Pentapetalae</taxon>
        <taxon>asterids</taxon>
        <taxon>Ericales</taxon>
        <taxon>Ericaceae</taxon>
        <taxon>Ericoideae</taxon>
        <taxon>Rhodoreae</taxon>
        <taxon>Rhododendron</taxon>
    </lineage>
</organism>
<reference evidence="1" key="1">
    <citation type="submission" date="2022-02" db="EMBL/GenBank/DDBJ databases">
        <title>Plant Genome Project.</title>
        <authorList>
            <person name="Zhang R.-G."/>
        </authorList>
    </citation>
    <scope>NUCLEOTIDE SEQUENCE</scope>
    <source>
        <strain evidence="1">AT1</strain>
    </source>
</reference>
<dbReference type="Proteomes" id="UP001062846">
    <property type="component" value="Chromosome 10"/>
</dbReference>
<gene>
    <name evidence="1" type="ORF">RHMOL_Rhmol10G0128300</name>
</gene>
<sequence>MERETGKQSSLVYVPIDRSLTYSNDPYKSKGIHQKFNFCYYVIYVSNKSNYEGTATWCPYIFLHHTFT</sequence>
<dbReference type="EMBL" id="CM046397">
    <property type="protein sequence ID" value="KAI8534849.1"/>
    <property type="molecule type" value="Genomic_DNA"/>
</dbReference>
<name>A0ACC0M2N5_RHOML</name>
<protein>
    <submittedName>
        <fullName evidence="1">Uncharacterized protein</fullName>
    </submittedName>
</protein>
<evidence type="ECO:0000313" key="1">
    <source>
        <dbReference type="EMBL" id="KAI8534849.1"/>
    </source>
</evidence>
<keyword evidence="2" id="KW-1185">Reference proteome</keyword>